<proteinExistence type="predicted"/>
<protein>
    <submittedName>
        <fullName evidence="1">Uncharacterized protein</fullName>
    </submittedName>
</protein>
<name>A0ABD2P5R9_9CUCU</name>
<sequence>MHYKMFMLQEHLLNDRQFEGRSNIVKLHRQVDRYEFSNSSYTSVDKRDVISSQDQIVSSTALPPLTQRSQDQNLGLIASILGTVLVEPTDPKNREVIEFCGRQLDNVGYFISIKV</sequence>
<keyword evidence="2" id="KW-1185">Reference proteome</keyword>
<dbReference type="AlphaFoldDB" id="A0ABD2P5R9"/>
<dbReference type="Proteomes" id="UP001516400">
    <property type="component" value="Unassembled WGS sequence"/>
</dbReference>
<evidence type="ECO:0000313" key="2">
    <source>
        <dbReference type="Proteomes" id="UP001516400"/>
    </source>
</evidence>
<dbReference type="EMBL" id="JABFTP020000185">
    <property type="protein sequence ID" value="KAL3285935.1"/>
    <property type="molecule type" value="Genomic_DNA"/>
</dbReference>
<accession>A0ABD2P5R9</accession>
<reference evidence="1 2" key="1">
    <citation type="journal article" date="2021" name="BMC Biol.">
        <title>Horizontally acquired antibacterial genes associated with adaptive radiation of ladybird beetles.</title>
        <authorList>
            <person name="Li H.S."/>
            <person name="Tang X.F."/>
            <person name="Huang Y.H."/>
            <person name="Xu Z.Y."/>
            <person name="Chen M.L."/>
            <person name="Du X.Y."/>
            <person name="Qiu B.Y."/>
            <person name="Chen P.T."/>
            <person name="Zhang W."/>
            <person name="Slipinski A."/>
            <person name="Escalona H.E."/>
            <person name="Waterhouse R.M."/>
            <person name="Zwick A."/>
            <person name="Pang H."/>
        </authorList>
    </citation>
    <scope>NUCLEOTIDE SEQUENCE [LARGE SCALE GENOMIC DNA]</scope>
    <source>
        <strain evidence="1">SYSU2018</strain>
    </source>
</reference>
<gene>
    <name evidence="1" type="ORF">HHI36_000453</name>
</gene>
<evidence type="ECO:0000313" key="1">
    <source>
        <dbReference type="EMBL" id="KAL3285935.1"/>
    </source>
</evidence>
<organism evidence="1 2">
    <name type="scientific">Cryptolaemus montrouzieri</name>
    <dbReference type="NCBI Taxonomy" id="559131"/>
    <lineage>
        <taxon>Eukaryota</taxon>
        <taxon>Metazoa</taxon>
        <taxon>Ecdysozoa</taxon>
        <taxon>Arthropoda</taxon>
        <taxon>Hexapoda</taxon>
        <taxon>Insecta</taxon>
        <taxon>Pterygota</taxon>
        <taxon>Neoptera</taxon>
        <taxon>Endopterygota</taxon>
        <taxon>Coleoptera</taxon>
        <taxon>Polyphaga</taxon>
        <taxon>Cucujiformia</taxon>
        <taxon>Coccinelloidea</taxon>
        <taxon>Coccinellidae</taxon>
        <taxon>Scymninae</taxon>
        <taxon>Scymnini</taxon>
        <taxon>Cryptolaemus</taxon>
    </lineage>
</organism>
<comment type="caution">
    <text evidence="1">The sequence shown here is derived from an EMBL/GenBank/DDBJ whole genome shotgun (WGS) entry which is preliminary data.</text>
</comment>